<dbReference type="Proteomes" id="UP000249890">
    <property type="component" value="Chromosome"/>
</dbReference>
<gene>
    <name evidence="1" type="ORF">B9T62_08755</name>
</gene>
<sequence>MSAVQQGNGGELVKLTALQGQAWYAYRGNQAEGSRQLIRNAGEAQWSFKEQLGAGYIFEAEDGSEREAVAVSQMWTRSYVLYKVPAALDEAMD</sequence>
<dbReference type="AlphaFoldDB" id="A0A2Z2KIY1"/>
<accession>A0A2Z2KIY1</accession>
<dbReference type="EMBL" id="CP021780">
    <property type="protein sequence ID" value="ASA20862.1"/>
    <property type="molecule type" value="Genomic_DNA"/>
</dbReference>
<name>A0A2Z2KIY1_9BACL</name>
<dbReference type="RefSeq" id="WP_087914879.1">
    <property type="nucleotide sequence ID" value="NZ_CP021780.1"/>
</dbReference>
<dbReference type="OrthoDB" id="6194834at2"/>
<dbReference type="KEGG" id="pdh:B9T62_08755"/>
<reference evidence="1 2" key="1">
    <citation type="submission" date="2017-06" db="EMBL/GenBank/DDBJ databases">
        <title>Complete genome sequence of Paenibacillus donghaensis KCTC 13049T isolated from East Sea sediment, South Korea.</title>
        <authorList>
            <person name="Jung B.K."/>
            <person name="Hong S.-J."/>
            <person name="Shin J.-H."/>
        </authorList>
    </citation>
    <scope>NUCLEOTIDE SEQUENCE [LARGE SCALE GENOMIC DNA]</scope>
    <source>
        <strain evidence="1 2">KCTC 13049</strain>
    </source>
</reference>
<evidence type="ECO:0000313" key="1">
    <source>
        <dbReference type="EMBL" id="ASA20862.1"/>
    </source>
</evidence>
<keyword evidence="2" id="KW-1185">Reference proteome</keyword>
<organism evidence="1 2">
    <name type="scientific">Paenibacillus donghaensis</name>
    <dbReference type="NCBI Taxonomy" id="414771"/>
    <lineage>
        <taxon>Bacteria</taxon>
        <taxon>Bacillati</taxon>
        <taxon>Bacillota</taxon>
        <taxon>Bacilli</taxon>
        <taxon>Bacillales</taxon>
        <taxon>Paenibacillaceae</taxon>
        <taxon>Paenibacillus</taxon>
    </lineage>
</organism>
<evidence type="ECO:0000313" key="2">
    <source>
        <dbReference type="Proteomes" id="UP000249890"/>
    </source>
</evidence>
<protein>
    <submittedName>
        <fullName evidence="1">Uncharacterized protein</fullName>
    </submittedName>
</protein>
<proteinExistence type="predicted"/>